<dbReference type="Gene3D" id="2.40.110.10">
    <property type="entry name" value="Butyryl-CoA Dehydrogenase, subunit A, domain 2"/>
    <property type="match status" value="1"/>
</dbReference>
<dbReference type="GO" id="GO:0005886">
    <property type="term" value="C:plasma membrane"/>
    <property type="evidence" value="ECO:0007669"/>
    <property type="project" value="TreeGrafter"/>
</dbReference>
<organism evidence="9 10">
    <name type="scientific">Achromobacter animicus</name>
    <dbReference type="NCBI Taxonomy" id="1389935"/>
    <lineage>
        <taxon>Bacteria</taxon>
        <taxon>Pseudomonadati</taxon>
        <taxon>Pseudomonadota</taxon>
        <taxon>Betaproteobacteria</taxon>
        <taxon>Burkholderiales</taxon>
        <taxon>Alcaligenaceae</taxon>
        <taxon>Achromobacter</taxon>
    </lineage>
</organism>
<keyword evidence="3" id="KW-0285">Flavoprotein</keyword>
<sequence length="402" mass="43867">MTMQQTAVPDSAALDDEAFRQTLRGWLDTAYAAFARSWPGGSDPRNLDYRRAWEDTLCANGWSGLGWPAAYGGKALPLSRQAVFHEEHARCGAPLGVNLIGHGILAPTLLHFGSEAQKQRFLPGILSNREVWCQGYSEPGAGSDLAAVRTRAEPAPGGFRVNGHKIWTSFADRAQWCFVLARTDPDASRHKGLSFLLVDMRSPGVRVEPIRQLTGEAEFCEVFFEDVFVPQDALLGGLNQGWRIAMAAASFERGTYFIPRLVRFSQELRQVRALALQADKQGSVPASSASASVRHRWARLAADSHVLALKSQRALAAAMRGDPPGPEGSSTKIHWSEAHQRLLELSMQLLGEDACLGVDAADTRAASLTHAYLWSRAETILAGTSEIQRNIIAEQMLGLPKG</sequence>
<keyword evidence="4" id="KW-0274">FAD</keyword>
<dbReference type="InterPro" id="IPR009100">
    <property type="entry name" value="AcylCoA_DH/oxidase_NM_dom_sf"/>
</dbReference>
<evidence type="ECO:0000313" key="9">
    <source>
        <dbReference type="EMBL" id="CAB3704148.1"/>
    </source>
</evidence>
<keyword evidence="5 9" id="KW-0560">Oxidoreductase</keyword>
<dbReference type="Pfam" id="PF02771">
    <property type="entry name" value="Acyl-CoA_dh_N"/>
    <property type="match status" value="1"/>
</dbReference>
<dbReference type="InterPro" id="IPR013786">
    <property type="entry name" value="AcylCoA_DH/ox_N"/>
</dbReference>
<feature type="domain" description="Acyl-CoA oxidase/dehydrogenase middle" evidence="7">
    <location>
        <begin position="133"/>
        <end position="227"/>
    </location>
</feature>
<evidence type="ECO:0000256" key="3">
    <source>
        <dbReference type="ARBA" id="ARBA00022630"/>
    </source>
</evidence>
<dbReference type="GO" id="GO:0050660">
    <property type="term" value="F:flavin adenine dinucleotide binding"/>
    <property type="evidence" value="ECO:0007669"/>
    <property type="project" value="InterPro"/>
</dbReference>
<evidence type="ECO:0000256" key="2">
    <source>
        <dbReference type="ARBA" id="ARBA00009347"/>
    </source>
</evidence>
<dbReference type="EMBL" id="CADIJM010000004">
    <property type="protein sequence ID" value="CAB3704148.1"/>
    <property type="molecule type" value="Genomic_DNA"/>
</dbReference>
<evidence type="ECO:0000256" key="5">
    <source>
        <dbReference type="ARBA" id="ARBA00023002"/>
    </source>
</evidence>
<proteinExistence type="inferred from homology"/>
<dbReference type="GO" id="GO:0016627">
    <property type="term" value="F:oxidoreductase activity, acting on the CH-CH group of donors"/>
    <property type="evidence" value="ECO:0007669"/>
    <property type="project" value="InterPro"/>
</dbReference>
<dbReference type="Gene3D" id="1.10.540.10">
    <property type="entry name" value="Acyl-CoA dehydrogenase/oxidase, N-terminal domain"/>
    <property type="match status" value="1"/>
</dbReference>
<evidence type="ECO:0000259" key="6">
    <source>
        <dbReference type="Pfam" id="PF00441"/>
    </source>
</evidence>
<dbReference type="InterPro" id="IPR037069">
    <property type="entry name" value="AcylCoA_DH/ox_N_sf"/>
</dbReference>
<dbReference type="FunFam" id="2.40.110.10:FF:000011">
    <property type="entry name" value="Acyl-CoA dehydrogenase FadE34"/>
    <property type="match status" value="1"/>
</dbReference>
<dbReference type="Pfam" id="PF02770">
    <property type="entry name" value="Acyl-CoA_dh_M"/>
    <property type="match status" value="1"/>
</dbReference>
<dbReference type="PANTHER" id="PTHR43292:SF3">
    <property type="entry name" value="ACYL-COA DEHYDROGENASE FADE29"/>
    <property type="match status" value="1"/>
</dbReference>
<dbReference type="RefSeq" id="WP_254594962.1">
    <property type="nucleotide sequence ID" value="NZ_CADIJM010000004.1"/>
</dbReference>
<gene>
    <name evidence="9" type="ORF">LMG26690_02807</name>
</gene>
<evidence type="ECO:0000313" key="10">
    <source>
        <dbReference type="Proteomes" id="UP000494214"/>
    </source>
</evidence>
<name>A0A6S7A0Q3_9BURK</name>
<evidence type="ECO:0000256" key="1">
    <source>
        <dbReference type="ARBA" id="ARBA00001974"/>
    </source>
</evidence>
<evidence type="ECO:0000259" key="8">
    <source>
        <dbReference type="Pfam" id="PF02771"/>
    </source>
</evidence>
<comment type="cofactor">
    <cofactor evidence="1">
        <name>FAD</name>
        <dbReference type="ChEBI" id="CHEBI:57692"/>
    </cofactor>
</comment>
<dbReference type="Gene3D" id="1.20.140.10">
    <property type="entry name" value="Butyryl-CoA Dehydrogenase, subunit A, domain 3"/>
    <property type="match status" value="1"/>
</dbReference>
<evidence type="ECO:0000259" key="7">
    <source>
        <dbReference type="Pfam" id="PF02770"/>
    </source>
</evidence>
<dbReference type="SUPFAM" id="SSF56645">
    <property type="entry name" value="Acyl-CoA dehydrogenase NM domain-like"/>
    <property type="match status" value="1"/>
</dbReference>
<dbReference type="InterPro" id="IPR009075">
    <property type="entry name" value="AcylCo_DH/oxidase_C"/>
</dbReference>
<accession>A0A6S7A0Q3</accession>
<dbReference type="InterPro" id="IPR052161">
    <property type="entry name" value="Mycobact_Acyl-CoA_DH"/>
</dbReference>
<reference evidence="9 10" key="1">
    <citation type="submission" date="2020-04" db="EMBL/GenBank/DDBJ databases">
        <authorList>
            <person name="De Canck E."/>
        </authorList>
    </citation>
    <scope>NUCLEOTIDE SEQUENCE [LARGE SCALE GENOMIC DNA]</scope>
    <source>
        <strain evidence="9 10">LMG 26690</strain>
    </source>
</reference>
<keyword evidence="10" id="KW-1185">Reference proteome</keyword>
<comment type="similarity">
    <text evidence="2">Belongs to the acyl-CoA dehydrogenase family.</text>
</comment>
<evidence type="ECO:0000256" key="4">
    <source>
        <dbReference type="ARBA" id="ARBA00022827"/>
    </source>
</evidence>
<dbReference type="PANTHER" id="PTHR43292">
    <property type="entry name" value="ACYL-COA DEHYDROGENASE"/>
    <property type="match status" value="1"/>
</dbReference>
<dbReference type="InterPro" id="IPR036250">
    <property type="entry name" value="AcylCo_DH-like_C"/>
</dbReference>
<protein>
    <submittedName>
        <fullName evidence="9">Acyl-CoA dehydrogenase FadE17</fullName>
        <ecNumber evidence="9">1.3.99.-</ecNumber>
    </submittedName>
</protein>
<dbReference type="Pfam" id="PF00441">
    <property type="entry name" value="Acyl-CoA_dh_1"/>
    <property type="match status" value="1"/>
</dbReference>
<dbReference type="SUPFAM" id="SSF47203">
    <property type="entry name" value="Acyl-CoA dehydrogenase C-terminal domain-like"/>
    <property type="match status" value="1"/>
</dbReference>
<dbReference type="AlphaFoldDB" id="A0A6S7A0Q3"/>
<feature type="domain" description="Acyl-CoA dehydrogenase/oxidase C-terminal" evidence="6">
    <location>
        <begin position="239"/>
        <end position="397"/>
    </location>
</feature>
<dbReference type="Proteomes" id="UP000494214">
    <property type="component" value="Unassembled WGS sequence"/>
</dbReference>
<dbReference type="EC" id="1.3.99.-" evidence="9"/>
<dbReference type="InterPro" id="IPR046373">
    <property type="entry name" value="Acyl-CoA_Oxase/DH_mid-dom_sf"/>
</dbReference>
<feature type="domain" description="Acyl-CoA dehydrogenase/oxidase N-terminal" evidence="8">
    <location>
        <begin position="16"/>
        <end position="127"/>
    </location>
</feature>
<dbReference type="InterPro" id="IPR006091">
    <property type="entry name" value="Acyl-CoA_Oxase/DH_mid-dom"/>
</dbReference>